<sequence>MRRAKTATAMPALYVRFMARPVPPFRQSPALPVFVSGLVRFPVFFSGKPLSAAQRLLPIRPGKERLPRLQFRFFVQCTVFCGIVSVKRPPFAEAACRGCVRYALCPQTGGNPAQERASSSFPVPFSFFSDGSSAAASGSFPKSVSAGLFSAAGS</sequence>
<name>T5LUL6_9BURK</name>
<gene>
    <name evidence="1" type="ORF">OFAG_02279</name>
</gene>
<comment type="caution">
    <text evidence="1">The sequence shown here is derived from an EMBL/GenBank/DDBJ whole genome shotgun (WGS) entry which is preliminary data.</text>
</comment>
<keyword evidence="2" id="KW-1185">Reference proteome</keyword>
<evidence type="ECO:0000313" key="2">
    <source>
        <dbReference type="Proteomes" id="UP000003973"/>
    </source>
</evidence>
<reference evidence="1" key="1">
    <citation type="submission" date="2011-10" db="EMBL/GenBank/DDBJ databases">
        <title>The Genome Sequence of Oxalobacter formigenes HOxBLS.</title>
        <authorList>
            <consortium name="The Broad Institute Genome Sequencing Platform"/>
            <person name="Earl A."/>
            <person name="Ward D."/>
            <person name="Feldgarden M."/>
            <person name="Gevers D."/>
            <person name="Allison M.J."/>
            <person name="Humphrey S."/>
            <person name="Young S.K."/>
            <person name="Zeng Q."/>
            <person name="Gargeya S."/>
            <person name="Fitzgerald M."/>
            <person name="Haas B."/>
            <person name="Abouelleil A."/>
            <person name="Alvarado L."/>
            <person name="Arachchi H.M."/>
            <person name="Berlin A."/>
            <person name="Brown A."/>
            <person name="Chapman S.B."/>
            <person name="Chen Z."/>
            <person name="Dunbar C."/>
            <person name="Freedman E."/>
            <person name="Gearin G."/>
            <person name="Goldberg J."/>
            <person name="Griggs A."/>
            <person name="Gujja S."/>
            <person name="Heiman D."/>
            <person name="Howarth C."/>
            <person name="Larson L."/>
            <person name="Lui A."/>
            <person name="MacDonald P.J.P."/>
            <person name="Montmayeur A."/>
            <person name="Murphy C."/>
            <person name="Neiman D."/>
            <person name="Pearson M."/>
            <person name="Priest M."/>
            <person name="Roberts A."/>
            <person name="Saif S."/>
            <person name="Shea T."/>
            <person name="Shenoy N."/>
            <person name="Sisk P."/>
            <person name="Stolte C."/>
            <person name="Sykes S."/>
            <person name="Wortman J."/>
            <person name="Nusbaum C."/>
            <person name="Birren B."/>
        </authorList>
    </citation>
    <scope>NUCLEOTIDE SEQUENCE [LARGE SCALE GENOMIC DNA]</scope>
    <source>
        <strain evidence="1">HOxBLS</strain>
    </source>
</reference>
<accession>T5LUL6</accession>
<protein>
    <submittedName>
        <fullName evidence="1">Uncharacterized protein</fullName>
    </submittedName>
</protein>
<dbReference type="AlphaFoldDB" id="T5LUL6"/>
<dbReference type="EMBL" id="ACDP02000023">
    <property type="protein sequence ID" value="EQM95183.1"/>
    <property type="molecule type" value="Genomic_DNA"/>
</dbReference>
<evidence type="ECO:0000313" key="1">
    <source>
        <dbReference type="EMBL" id="EQM95183.1"/>
    </source>
</evidence>
<proteinExistence type="predicted"/>
<dbReference type="Proteomes" id="UP000003973">
    <property type="component" value="Unassembled WGS sequence"/>
</dbReference>
<organism evidence="1 2">
    <name type="scientific">Oxalobacter paraformigenes</name>
    <dbReference type="NCBI Taxonomy" id="556268"/>
    <lineage>
        <taxon>Bacteria</taxon>
        <taxon>Pseudomonadati</taxon>
        <taxon>Pseudomonadota</taxon>
        <taxon>Betaproteobacteria</taxon>
        <taxon>Burkholderiales</taxon>
        <taxon>Oxalobacteraceae</taxon>
        <taxon>Oxalobacter</taxon>
    </lineage>
</organism>
<dbReference type="HOGENOM" id="CLU_1702506_0_0_4"/>